<sequence length="167" mass="19783">MCNEHNSFDLKAACKECPFRKGNGYLRPERILQIINYMKFDDQLFPCHKTVSKDAREQYDEAMEQIDDELDWIIDEDIDPIELENMRKQLEIKYNIPELLENVKFGLMNSEKICAGWMILAKKEKIILNNFRIRLALMTGQLTLDQFKNEELIYENEAEALYAHSQL</sequence>
<organism evidence="1 2">
    <name type="scientific">Acinetobacter ursingii</name>
    <dbReference type="NCBI Taxonomy" id="108980"/>
    <lineage>
        <taxon>Bacteria</taxon>
        <taxon>Pseudomonadati</taxon>
        <taxon>Pseudomonadota</taxon>
        <taxon>Gammaproteobacteria</taxon>
        <taxon>Moraxellales</taxon>
        <taxon>Moraxellaceae</taxon>
        <taxon>Acinetobacter</taxon>
    </lineage>
</organism>
<keyword evidence="1" id="KW-0614">Plasmid</keyword>
<evidence type="ECO:0000313" key="2">
    <source>
        <dbReference type="Proteomes" id="UP001164081"/>
    </source>
</evidence>
<dbReference type="Proteomes" id="UP001164081">
    <property type="component" value="Plasmid pRIVM_C010761_3"/>
</dbReference>
<gene>
    <name evidence="1" type="ORF">LSO58_18295</name>
</gene>
<protein>
    <submittedName>
        <fullName evidence="1">Uncharacterized protein</fullName>
    </submittedName>
</protein>
<evidence type="ECO:0000313" key="1">
    <source>
        <dbReference type="EMBL" id="UYF77386.1"/>
    </source>
</evidence>
<proteinExistence type="predicted"/>
<dbReference type="RefSeq" id="WP_263503946.1">
    <property type="nucleotide sequence ID" value="NZ_CP089047.1"/>
</dbReference>
<geneLocation type="plasmid" evidence="1 2">
    <name>pRIVM_C010761_3</name>
</geneLocation>
<name>A0AA46PJ16_9GAMM</name>
<reference evidence="1" key="1">
    <citation type="journal article" date="2022" name="J Glob Antimicrob Resist">
        <title>Comparative analysis of IMP-4- and OXA-58-containing plasmids of three carbapenemase-producing Acinetobacter ursingii strains in the Netherlands.</title>
        <authorList>
            <person name="Hendrickx A.P.A."/>
            <person name="Schade R.P."/>
            <person name="Landman F."/>
            <person name="Bosch T."/>
            <person name="Schouls L.M."/>
            <person name="van Dijk K."/>
        </authorList>
    </citation>
    <scope>NUCLEOTIDE SEQUENCE</scope>
    <source>
        <strain evidence="1">RIVM_C010761</strain>
    </source>
</reference>
<dbReference type="EMBL" id="CP089047">
    <property type="protein sequence ID" value="UYF77386.1"/>
    <property type="molecule type" value="Genomic_DNA"/>
</dbReference>
<accession>A0AA46PJ16</accession>
<dbReference type="AlphaFoldDB" id="A0AA46PJ16"/>